<dbReference type="OrthoDB" id="324613at2157"/>
<evidence type="ECO:0000256" key="1">
    <source>
        <dbReference type="SAM" id="Phobius"/>
    </source>
</evidence>
<proteinExistence type="predicted"/>
<dbReference type="EMBL" id="SHMR01000005">
    <property type="protein sequence ID" value="RZH67573.1"/>
    <property type="molecule type" value="Genomic_DNA"/>
</dbReference>
<evidence type="ECO:0000313" key="3">
    <source>
        <dbReference type="Proteomes" id="UP000292704"/>
    </source>
</evidence>
<dbReference type="RefSeq" id="WP_130170864.1">
    <property type="nucleotide sequence ID" value="NZ_SHMR01000005.1"/>
</dbReference>
<reference evidence="2 3" key="1">
    <citation type="submission" date="2019-02" db="EMBL/GenBank/DDBJ databases">
        <title>Genome analysis provides insights into bioremediation potentialities and Haloocin production by Natrinema altunense strain 4.1R isolated from Chott Douz in Tunisian desert.</title>
        <authorList>
            <person name="Najjari A."/>
            <person name="Youssef N."/>
            <person name="Ben Dhia O."/>
            <person name="Ferjani R."/>
            <person name="El Hidri D."/>
            <person name="Ouzari H.I."/>
            <person name="Cherif A."/>
        </authorList>
    </citation>
    <scope>NUCLEOTIDE SEQUENCE [LARGE SCALE GENOMIC DNA]</scope>
    <source>
        <strain evidence="2 3">4.1R</strain>
    </source>
</reference>
<dbReference type="AlphaFoldDB" id="A0A482XZP5"/>
<dbReference type="Proteomes" id="UP000292704">
    <property type="component" value="Unassembled WGS sequence"/>
</dbReference>
<comment type="caution">
    <text evidence="2">The sequence shown here is derived from an EMBL/GenBank/DDBJ whole genome shotgun (WGS) entry which is preliminary data.</text>
</comment>
<sequence>MAGTDIPSGGDRGQAYTLEGFIGAMVVLMATLFALQSVVIMPSTGGVDRSDQAQRQQEALDALVVAAEDGNLSETLRRWNGEGGFEGTDGQLAQSGDYRRYHPDTFANKSTLGRILDGRFNERGGGYNVEIHPKGSENKTLVHQSGPPPSSVTASYTVTLYDDQYVTPDRDRTLSDLNESESAISELDNGSNNPVYNVVEVRVVAW</sequence>
<keyword evidence="1" id="KW-0472">Membrane</keyword>
<dbReference type="Pfam" id="PF23959">
    <property type="entry name" value="DUF7288"/>
    <property type="match status" value="1"/>
</dbReference>
<name>A0A482XZP5_9EURY</name>
<organism evidence="2 3">
    <name type="scientific">Natrinema altunense</name>
    <dbReference type="NCBI Taxonomy" id="222984"/>
    <lineage>
        <taxon>Archaea</taxon>
        <taxon>Methanobacteriati</taxon>
        <taxon>Methanobacteriota</taxon>
        <taxon>Stenosarchaea group</taxon>
        <taxon>Halobacteria</taxon>
        <taxon>Halobacteriales</taxon>
        <taxon>Natrialbaceae</taxon>
        <taxon>Natrinema</taxon>
    </lineage>
</organism>
<dbReference type="InterPro" id="IPR055712">
    <property type="entry name" value="DUF7288"/>
</dbReference>
<accession>A0A482XZP5</accession>
<dbReference type="STRING" id="222984.GCA_000731985_01205"/>
<evidence type="ECO:0000313" key="2">
    <source>
        <dbReference type="EMBL" id="RZH67573.1"/>
    </source>
</evidence>
<keyword evidence="1" id="KW-0812">Transmembrane</keyword>
<gene>
    <name evidence="2" type="ORF">ELS17_11995</name>
</gene>
<feature type="transmembrane region" description="Helical" evidence="1">
    <location>
        <begin position="20"/>
        <end position="40"/>
    </location>
</feature>
<protein>
    <submittedName>
        <fullName evidence="2">Uncharacterized protein</fullName>
    </submittedName>
</protein>
<keyword evidence="1" id="KW-1133">Transmembrane helix</keyword>